<dbReference type="Gene3D" id="3.90.480.20">
    <property type="match status" value="1"/>
</dbReference>
<comment type="similarity">
    <text evidence="1">Belongs to the nitrite and sulfite reductase 4Fe-4S domain family.</text>
</comment>
<evidence type="ECO:0000256" key="5">
    <source>
        <dbReference type="ARBA" id="ARBA00023002"/>
    </source>
</evidence>
<keyword evidence="12" id="KW-1185">Reference proteome</keyword>
<dbReference type="GO" id="GO:0051539">
    <property type="term" value="F:4 iron, 4 sulfur cluster binding"/>
    <property type="evidence" value="ECO:0007669"/>
    <property type="project" value="UniProtKB-KW"/>
</dbReference>
<dbReference type="EMBL" id="CP032098">
    <property type="protein sequence ID" value="AXX93684.1"/>
    <property type="molecule type" value="Genomic_DNA"/>
</dbReference>
<evidence type="ECO:0000256" key="2">
    <source>
        <dbReference type="ARBA" id="ARBA00022485"/>
    </source>
</evidence>
<accession>A0A2G1DHT8</accession>
<reference evidence="11 12" key="1">
    <citation type="submission" date="2017-09" db="EMBL/GenBank/DDBJ databases">
        <title>Arcobacter canalis sp. nov., a new species isolated from a water canal contaminated with urban sewage.</title>
        <authorList>
            <person name="Perez-Cataluna A."/>
            <person name="Salas-Masso N."/>
            <person name="Figueras M.J."/>
        </authorList>
    </citation>
    <scope>NUCLEOTIDE SEQUENCE [LARGE SCALE GENOMIC DNA]</scope>
    <source>
        <strain evidence="11 12">F98-3</strain>
    </source>
</reference>
<dbReference type="AlphaFoldDB" id="A0A2G1DHT8"/>
<evidence type="ECO:0000313" key="11">
    <source>
        <dbReference type="EMBL" id="PHO17906.1"/>
    </source>
</evidence>
<dbReference type="InterPro" id="IPR051329">
    <property type="entry name" value="NIR_SIR_4Fe-4S"/>
</dbReference>
<dbReference type="KEGG" id="amol:AMOL_2751"/>
<keyword evidence="5 10" id="KW-0560">Oxidoreductase</keyword>
<evidence type="ECO:0000259" key="9">
    <source>
        <dbReference type="Pfam" id="PF03460"/>
    </source>
</evidence>
<keyword evidence="3" id="KW-0349">Heme</keyword>
<reference evidence="10 13" key="2">
    <citation type="submission" date="2018-08" db="EMBL/GenBank/DDBJ databases">
        <title>Complete genome of the Arcobacter molluscorum type strain LMG 25693.</title>
        <authorList>
            <person name="Miller W.G."/>
            <person name="Yee E."/>
            <person name="Bono J.L."/>
        </authorList>
    </citation>
    <scope>NUCLEOTIDE SEQUENCE [LARGE SCALE GENOMIC DNA]</scope>
    <source>
        <strain evidence="10 13">CECT 7696</strain>
    </source>
</reference>
<dbReference type="Pfam" id="PF03460">
    <property type="entry name" value="NIR_SIR_ferr"/>
    <property type="match status" value="1"/>
</dbReference>
<evidence type="ECO:0000256" key="4">
    <source>
        <dbReference type="ARBA" id="ARBA00022723"/>
    </source>
</evidence>
<name>A0A2G1DHT8_9BACT</name>
<feature type="domain" description="Nitrite/Sulfite reductase ferredoxin-like" evidence="9">
    <location>
        <begin position="55"/>
        <end position="118"/>
    </location>
</feature>
<evidence type="ECO:0000256" key="7">
    <source>
        <dbReference type="ARBA" id="ARBA00023014"/>
    </source>
</evidence>
<dbReference type="Pfam" id="PF01077">
    <property type="entry name" value="NIR_SIR"/>
    <property type="match status" value="1"/>
</dbReference>
<dbReference type="Gene3D" id="3.30.413.10">
    <property type="entry name" value="Sulfite Reductase Hemoprotein, domain 1"/>
    <property type="match status" value="1"/>
</dbReference>
<dbReference type="InterPro" id="IPR006067">
    <property type="entry name" value="NO2/SO3_Rdtase_4Fe4S_dom"/>
</dbReference>
<dbReference type="GO" id="GO:0046872">
    <property type="term" value="F:metal ion binding"/>
    <property type="evidence" value="ECO:0007669"/>
    <property type="project" value="UniProtKB-KW"/>
</dbReference>
<gene>
    <name evidence="10" type="primary">cysI</name>
    <name evidence="10" type="ORF">AMOL_2751</name>
    <name evidence="11" type="ORF">CPU12_08195</name>
</gene>
<proteinExistence type="inferred from homology"/>
<dbReference type="InterPro" id="IPR005117">
    <property type="entry name" value="NiRdtase/SiRdtase_haem-b_fer"/>
</dbReference>
<evidence type="ECO:0000313" key="13">
    <source>
        <dbReference type="Proteomes" id="UP000262712"/>
    </source>
</evidence>
<protein>
    <submittedName>
        <fullName evidence="10 11">Sulfite reductase</fullName>
        <ecNumber evidence="10">1.7.7.1</ecNumber>
    </submittedName>
</protein>
<dbReference type="Proteomes" id="UP000262712">
    <property type="component" value="Chromosome"/>
</dbReference>
<evidence type="ECO:0000256" key="6">
    <source>
        <dbReference type="ARBA" id="ARBA00023004"/>
    </source>
</evidence>
<keyword evidence="6" id="KW-0408">Iron</keyword>
<dbReference type="PANTHER" id="PTHR32439">
    <property type="entry name" value="FERREDOXIN--NITRITE REDUCTASE, CHLOROPLASTIC"/>
    <property type="match status" value="1"/>
</dbReference>
<dbReference type="SUPFAM" id="SSF55124">
    <property type="entry name" value="Nitrite/Sulfite reductase N-terminal domain-like"/>
    <property type="match status" value="1"/>
</dbReference>
<dbReference type="InterPro" id="IPR045854">
    <property type="entry name" value="NO2/SO3_Rdtase_4Fe4S_sf"/>
</dbReference>
<evidence type="ECO:0000259" key="8">
    <source>
        <dbReference type="Pfam" id="PF01077"/>
    </source>
</evidence>
<keyword evidence="4" id="KW-0479">Metal-binding</keyword>
<keyword evidence="7" id="KW-0411">Iron-sulfur</keyword>
<dbReference type="EMBL" id="NXFY01000011">
    <property type="protein sequence ID" value="PHO17906.1"/>
    <property type="molecule type" value="Genomic_DNA"/>
</dbReference>
<dbReference type="PANTHER" id="PTHR32439:SF0">
    <property type="entry name" value="FERREDOXIN--NITRITE REDUCTASE, CHLOROPLASTIC"/>
    <property type="match status" value="1"/>
</dbReference>
<keyword evidence="2" id="KW-0004">4Fe-4S</keyword>
<dbReference type="Proteomes" id="UP000221222">
    <property type="component" value="Unassembled WGS sequence"/>
</dbReference>
<dbReference type="SUPFAM" id="SSF56014">
    <property type="entry name" value="Nitrite and sulphite reductase 4Fe-4S domain-like"/>
    <property type="match status" value="1"/>
</dbReference>
<dbReference type="GO" id="GO:0048307">
    <property type="term" value="F:ferredoxin-nitrite reductase activity"/>
    <property type="evidence" value="ECO:0007669"/>
    <property type="project" value="UniProtKB-EC"/>
</dbReference>
<organism evidence="11 12">
    <name type="scientific">Malaciobacter molluscorum LMG 25693</name>
    <dbReference type="NCBI Taxonomy" id="870501"/>
    <lineage>
        <taxon>Bacteria</taxon>
        <taxon>Pseudomonadati</taxon>
        <taxon>Campylobacterota</taxon>
        <taxon>Epsilonproteobacteria</taxon>
        <taxon>Campylobacterales</taxon>
        <taxon>Arcobacteraceae</taxon>
        <taxon>Malaciobacter</taxon>
    </lineage>
</organism>
<evidence type="ECO:0000313" key="10">
    <source>
        <dbReference type="EMBL" id="AXX93684.1"/>
    </source>
</evidence>
<dbReference type="RefSeq" id="WP_099342619.1">
    <property type="nucleotide sequence ID" value="NZ_CP032098.1"/>
</dbReference>
<feature type="domain" description="Nitrite/sulphite reductase 4Fe-4S" evidence="8">
    <location>
        <begin position="129"/>
        <end position="274"/>
    </location>
</feature>
<dbReference type="EC" id="1.7.7.1" evidence="10"/>
<evidence type="ECO:0000256" key="3">
    <source>
        <dbReference type="ARBA" id="ARBA00022617"/>
    </source>
</evidence>
<evidence type="ECO:0000313" key="12">
    <source>
        <dbReference type="Proteomes" id="UP000221222"/>
    </source>
</evidence>
<dbReference type="InterPro" id="IPR036136">
    <property type="entry name" value="Nit/Sulf_reduc_fer-like_dom_sf"/>
</dbReference>
<dbReference type="GO" id="GO:0020037">
    <property type="term" value="F:heme binding"/>
    <property type="evidence" value="ECO:0007669"/>
    <property type="project" value="InterPro"/>
</dbReference>
<evidence type="ECO:0000256" key="1">
    <source>
        <dbReference type="ARBA" id="ARBA00010429"/>
    </source>
</evidence>
<sequence length="365" mass="41595">MKKIDFQEIERIKDEKSSIDVLADIYLYAVLGEPVSDDDIERFKWYGLTLQKKEKSNLYFTLKVKILNAKLTIKQIDVLTKISKEFANGSARFVARQNIEFDNIKIFDIPAIFNLLNSVNLHSIFASGHVPTNIMSCPINGYNKNQTTDVSDIVLKLNKDFEGNKNFSNLPNELKIIVDGCGCVGQNCEDNDLFFKAIKSSNGKIQFKVNVSDTNDIKTIGFVAPSQVIPLAKVVAKIYRDFGKRGDEKHSKLAYLVEDWGIDKFIYIIQSELTFKIKESYDYIDTKKEFENYNGIFESNKKDFSFLGFELSNKNINSNGLEKLFTILKSHNATTIKITPKENIIVLDVPNINASSLEKELKKNF</sequence>